<feature type="compositionally biased region" description="Basic and acidic residues" evidence="1">
    <location>
        <begin position="12"/>
        <end position="55"/>
    </location>
</feature>
<feature type="compositionally biased region" description="Basic and acidic residues" evidence="1">
    <location>
        <begin position="221"/>
        <end position="252"/>
    </location>
</feature>
<evidence type="ECO:0000313" key="2">
    <source>
        <dbReference type="EMBL" id="GIQ85662.1"/>
    </source>
</evidence>
<comment type="caution">
    <text evidence="2">The sequence shown here is derived from an EMBL/GenBank/DDBJ whole genome shotgun (WGS) entry which is preliminary data.</text>
</comment>
<organism evidence="2 3">
    <name type="scientific">Kipferlia bialata</name>
    <dbReference type="NCBI Taxonomy" id="797122"/>
    <lineage>
        <taxon>Eukaryota</taxon>
        <taxon>Metamonada</taxon>
        <taxon>Carpediemonas-like organisms</taxon>
        <taxon>Kipferlia</taxon>
    </lineage>
</organism>
<feature type="region of interest" description="Disordered" evidence="1">
    <location>
        <begin position="332"/>
        <end position="386"/>
    </location>
</feature>
<sequence>DMIALNATIGTDEDKERESRRRKETAERERVRSERAKERRAQAEEERLRHRERLETPSLPRPRPVVPSIAHRAHTLRALLTVGAAVQAAKDKAREYVIAKRDYEQCLWAACHIQRSFRIYQRQKRQEEEEAAAALLKRVMRKYMLRLRARQRREACEKLVSFISEVRERGSWSKVVHRFTTSVAMMQAHLTASANARTERRAVIEEMFRRHEGTIIAGEIEAERQVERQRQKAKEVKKDKGKAPTKDKDAQKKTKPTKTKPPTTEEIDALRLHPSVVRVLVAVVHFAILRTRRIFRGEGGAPVFYVVNERQSGMLLSCVRGILHDMDTDRESAGLPVMRRPPTGHNAHRTPKGDAPKLPESARTGEGEGEAEKEADPMQLTSAEADRLEGELLKFIETSQVLHPM</sequence>
<feature type="region of interest" description="Disordered" evidence="1">
    <location>
        <begin position="220"/>
        <end position="265"/>
    </location>
</feature>
<reference evidence="2 3" key="1">
    <citation type="journal article" date="2018" name="PLoS ONE">
        <title>The draft genome of Kipferlia bialata reveals reductive genome evolution in fornicate parasites.</title>
        <authorList>
            <person name="Tanifuji G."/>
            <person name="Takabayashi S."/>
            <person name="Kume K."/>
            <person name="Takagi M."/>
            <person name="Nakayama T."/>
            <person name="Kamikawa R."/>
            <person name="Inagaki Y."/>
            <person name="Hashimoto T."/>
        </authorList>
    </citation>
    <scope>NUCLEOTIDE SEQUENCE [LARGE SCALE GENOMIC DNA]</scope>
    <source>
        <strain evidence="2">NY0173</strain>
    </source>
</reference>
<evidence type="ECO:0000313" key="3">
    <source>
        <dbReference type="Proteomes" id="UP000265618"/>
    </source>
</evidence>
<feature type="region of interest" description="Disordered" evidence="1">
    <location>
        <begin position="1"/>
        <end position="65"/>
    </location>
</feature>
<feature type="compositionally biased region" description="Basic and acidic residues" evidence="1">
    <location>
        <begin position="363"/>
        <end position="376"/>
    </location>
</feature>
<protein>
    <submittedName>
        <fullName evidence="2">Uncharacterized protein</fullName>
    </submittedName>
</protein>
<name>A0A9K3GJZ4_9EUKA</name>
<evidence type="ECO:0000256" key="1">
    <source>
        <dbReference type="SAM" id="MobiDB-lite"/>
    </source>
</evidence>
<dbReference type="AlphaFoldDB" id="A0A9K3GJZ4"/>
<gene>
    <name evidence="2" type="ORF">KIPB_007367</name>
</gene>
<accession>A0A9K3GJZ4</accession>
<dbReference type="Proteomes" id="UP000265618">
    <property type="component" value="Unassembled WGS sequence"/>
</dbReference>
<feature type="non-terminal residue" evidence="2">
    <location>
        <position position="1"/>
    </location>
</feature>
<dbReference type="EMBL" id="BDIP01002062">
    <property type="protein sequence ID" value="GIQ85662.1"/>
    <property type="molecule type" value="Genomic_DNA"/>
</dbReference>
<keyword evidence="3" id="KW-1185">Reference proteome</keyword>
<proteinExistence type="predicted"/>